<proteinExistence type="inferred from homology"/>
<comment type="similarity">
    <text evidence="2">Belongs to the zinc-containing alcohol dehydrogenase family.</text>
</comment>
<dbReference type="FunFam" id="3.40.50.720:FF:000039">
    <property type="entry name" value="Alcohol dehydrogenase AdhP"/>
    <property type="match status" value="1"/>
</dbReference>
<comment type="cofactor">
    <cofactor evidence="1">
        <name>Zn(2+)</name>
        <dbReference type="ChEBI" id="CHEBI:29105"/>
    </cofactor>
</comment>
<dbReference type="Gene3D" id="3.20.20.100">
    <property type="entry name" value="NADP-dependent oxidoreductase domain"/>
    <property type="match status" value="1"/>
</dbReference>
<feature type="region of interest" description="Disordered" evidence="7">
    <location>
        <begin position="1219"/>
        <end position="1238"/>
    </location>
</feature>
<dbReference type="GO" id="GO:0004022">
    <property type="term" value="F:alcohol dehydrogenase (NAD+) activity"/>
    <property type="evidence" value="ECO:0007669"/>
    <property type="project" value="TreeGrafter"/>
</dbReference>
<feature type="domain" description="Alcohol dehydrogenase-like C-terminal" evidence="8">
    <location>
        <begin position="768"/>
        <end position="891"/>
    </location>
</feature>
<dbReference type="EMBL" id="SWKU01000054">
    <property type="protein sequence ID" value="KAF2993360.1"/>
    <property type="molecule type" value="Genomic_DNA"/>
</dbReference>
<dbReference type="Gene3D" id="3.90.180.10">
    <property type="entry name" value="Medium-chain alcohol dehydrogenases, catalytic domain"/>
    <property type="match status" value="1"/>
</dbReference>
<organism evidence="11 12">
    <name type="scientific">Curvularia kusanoi</name>
    <name type="common">Cochliobolus kusanoi</name>
    <dbReference type="NCBI Taxonomy" id="90978"/>
    <lineage>
        <taxon>Eukaryota</taxon>
        <taxon>Fungi</taxon>
        <taxon>Dikarya</taxon>
        <taxon>Ascomycota</taxon>
        <taxon>Pezizomycotina</taxon>
        <taxon>Dothideomycetes</taxon>
        <taxon>Pleosporomycetidae</taxon>
        <taxon>Pleosporales</taxon>
        <taxon>Pleosporineae</taxon>
        <taxon>Pleosporaceae</taxon>
        <taxon>Curvularia</taxon>
    </lineage>
</organism>
<evidence type="ECO:0000259" key="9">
    <source>
        <dbReference type="Pfam" id="PF00248"/>
    </source>
</evidence>
<dbReference type="InterPro" id="IPR013149">
    <property type="entry name" value="ADH-like_C"/>
</dbReference>
<evidence type="ECO:0000313" key="12">
    <source>
        <dbReference type="Proteomes" id="UP000801428"/>
    </source>
</evidence>
<dbReference type="Pfam" id="PF00248">
    <property type="entry name" value="Aldo_ket_red"/>
    <property type="match status" value="1"/>
</dbReference>
<dbReference type="InterPro" id="IPR023210">
    <property type="entry name" value="NADP_OxRdtase_dom"/>
</dbReference>
<evidence type="ECO:0000256" key="1">
    <source>
        <dbReference type="ARBA" id="ARBA00001947"/>
    </source>
</evidence>
<evidence type="ECO:0000256" key="6">
    <source>
        <dbReference type="ARBA" id="ARBA00023027"/>
    </source>
</evidence>
<dbReference type="OrthoDB" id="1879366at2759"/>
<evidence type="ECO:0000256" key="2">
    <source>
        <dbReference type="ARBA" id="ARBA00008072"/>
    </source>
</evidence>
<keyword evidence="6" id="KW-0520">NAD</keyword>
<dbReference type="InterPro" id="IPR011032">
    <property type="entry name" value="GroES-like_sf"/>
</dbReference>
<sequence>MVKIIDFAGIQIPSPGFGAMGLSFGLGSNLTLEQAEPVLLRAIELGCTFWDTAVVYQAGINEKLLGDFIRKHKVRDQVFLASKCGIAAFEDGSVTNSPPHIHSYIDGTIQRLGFTPDLYYLHRIDPETPLQESIPALDEVRRAGKTRYIGVSECSAQTLRRANSIARIDAVQAEYSAFETIHETDGLIDAAKELDIAFIAYSPLGHGWLVDDFPYKSPHDFAHDDFRRTVPKFQGENFYKNKEIVEEFKKVASRRGCTLPQIALAWVAAQGLIAIPGTTKPKRLEENWASRNIDLTDAEQQEMRALIDNAKPFGNRYNEKAQAMHRLIPRKSGRQSNVADVPENDKGPMFIESHCQRFFVKGYQSSYFVVHVASDVQKWRTQPSAQPANLVRAILAKQLHACQLEQQAADRIFGNSFTNTEVSPWRWPRYFDGLDMTQVAPLAYGPNPVTERAMVIVGDNFDRIIEQAHRPICEDRISVFDQVKINGFMDDRSAKQERMIMVKLQKGTFRAYKNLWKRLLCFVYRTSLPSQAIPLLHQFTQNQLCELDQTMVLANKVLCLEDFEGAGRPNREEEHQPSSDMDSACLQLCICLLYHTQIPKKHKAAVYDKPGSISTKIEETHSGTCHSDMSIMLNSWKQLPFPTQAGQVGGHEGVGKIVKMGPGTENSGVKLGQRVGIKWMAGICETCEACRTGMDASRFSGKFSGYNTPGTFQQYVLGPANYVTPIPNGLDSAAAAPLLCAGVTVHAALRNTNAESGNYVVIMGAGGGLGHLAVQYSARGIGHRVVGIDHSSKKDLVLNSGAKHFIPFDDTSSLAKAVQFLTGGHGAHAVVVCTDSQGAYNESVNLLRFGGRVVCVGIPGGDVEPIGSANANILVAKEIQIVGSAVRTRKEAIETCESSGRGVVKTHFWTEKLEKLTSVFEERKGFDGATLATSDLSALIKLAQLLVLQYAVHEHRSGRADFPGDKVAELQDAFTVYGSDSPINWILNLRNYGTAIRNNTTAAGWIEWSNDGQKLTYKSLELSLHSLRWAIRDQLTAAQEQLNRLLMLPDAEPDARARLVPAVDLTRLKDDPGVSAAGHSFLLDPRNRALLAAGGQQYLLNRIRDSPTLRRRFFLYEDALAWMCQRSRPTFGSSISVFIDNGMLCFVTSYHKNHSTSSTTRIVHRYLPAEVGELLLYYLWLVAPFLDALHVLSEDCAWQAPDNGSYLWPDSLHSQQAHATHRARHLEDGQKQKAVEEPWPSSRLRAVIKERLAAALSTTITVLLRRHAAIAMSRKHLPEGFQFRRDYGAREGDAIMDLQSAYTSKRAAITYARSRDEGPGFSKTVRDDYRSLSRAWHAFLGFGAALPPRDSALAPEPTPPAPTAIPATKRKRERD</sequence>
<comment type="caution">
    <text evidence="11">The sequence shown here is derived from an EMBL/GenBank/DDBJ whole genome shotgun (WGS) entry which is preliminary data.</text>
</comment>
<evidence type="ECO:0000256" key="5">
    <source>
        <dbReference type="ARBA" id="ARBA00023002"/>
    </source>
</evidence>
<dbReference type="Pfam" id="PF08240">
    <property type="entry name" value="ADH_N"/>
    <property type="match status" value="1"/>
</dbReference>
<evidence type="ECO:0000259" key="8">
    <source>
        <dbReference type="Pfam" id="PF00107"/>
    </source>
</evidence>
<keyword evidence="5" id="KW-0560">Oxidoreductase</keyword>
<protein>
    <recommendedName>
        <fullName evidence="13">Alcohol dehydrogenase</fullName>
    </recommendedName>
</protein>
<dbReference type="SUPFAM" id="SSF50129">
    <property type="entry name" value="GroES-like"/>
    <property type="match status" value="1"/>
</dbReference>
<dbReference type="SUPFAM" id="SSF51430">
    <property type="entry name" value="NAD(P)-linked oxidoreductase"/>
    <property type="match status" value="1"/>
</dbReference>
<dbReference type="InterPro" id="IPR036291">
    <property type="entry name" value="NAD(P)-bd_dom_sf"/>
</dbReference>
<evidence type="ECO:0000256" key="3">
    <source>
        <dbReference type="ARBA" id="ARBA00022723"/>
    </source>
</evidence>
<evidence type="ECO:0000256" key="7">
    <source>
        <dbReference type="SAM" id="MobiDB-lite"/>
    </source>
</evidence>
<feature type="compositionally biased region" description="Basic and acidic residues" evidence="7">
    <location>
        <begin position="1225"/>
        <end position="1236"/>
    </location>
</feature>
<dbReference type="Gene3D" id="3.40.50.720">
    <property type="entry name" value="NAD(P)-binding Rossmann-like Domain"/>
    <property type="match status" value="1"/>
</dbReference>
<evidence type="ECO:0000259" key="10">
    <source>
        <dbReference type="Pfam" id="PF08240"/>
    </source>
</evidence>
<keyword evidence="3" id="KW-0479">Metal-binding</keyword>
<dbReference type="GO" id="GO:0005737">
    <property type="term" value="C:cytoplasm"/>
    <property type="evidence" value="ECO:0007669"/>
    <property type="project" value="TreeGrafter"/>
</dbReference>
<dbReference type="Proteomes" id="UP000801428">
    <property type="component" value="Unassembled WGS sequence"/>
</dbReference>
<feature type="domain" description="NADP-dependent oxidoreductase" evidence="9">
    <location>
        <begin position="16"/>
        <end position="307"/>
    </location>
</feature>
<dbReference type="PANTHER" id="PTHR42940:SF5">
    <property type="entry name" value="ALCOHOL DEHYDROGENASE 2"/>
    <property type="match status" value="1"/>
</dbReference>
<accession>A0A9P4T2Y7</accession>
<feature type="domain" description="Alcohol dehydrogenase-like N-terminal" evidence="10">
    <location>
        <begin position="617"/>
        <end position="727"/>
    </location>
</feature>
<dbReference type="CDD" id="cd08297">
    <property type="entry name" value="CAD3"/>
    <property type="match status" value="1"/>
</dbReference>
<reference evidence="11" key="1">
    <citation type="submission" date="2019-04" db="EMBL/GenBank/DDBJ databases">
        <title>Sequencing of skin fungus with MAO and IRED activity.</title>
        <authorList>
            <person name="Marsaioli A.J."/>
            <person name="Bonatto J.M.C."/>
            <person name="Reis Junior O."/>
        </authorList>
    </citation>
    <scope>NUCLEOTIDE SEQUENCE</scope>
    <source>
        <strain evidence="11">30M1</strain>
    </source>
</reference>
<keyword evidence="12" id="KW-1185">Reference proteome</keyword>
<evidence type="ECO:0000313" key="11">
    <source>
        <dbReference type="EMBL" id="KAF2993360.1"/>
    </source>
</evidence>
<keyword evidence="4" id="KW-0862">Zinc</keyword>
<dbReference type="Pfam" id="PF00107">
    <property type="entry name" value="ADH_zinc_N"/>
    <property type="match status" value="1"/>
</dbReference>
<dbReference type="SUPFAM" id="SSF51735">
    <property type="entry name" value="NAD(P)-binding Rossmann-fold domains"/>
    <property type="match status" value="1"/>
</dbReference>
<feature type="region of interest" description="Disordered" evidence="7">
    <location>
        <begin position="1349"/>
        <end position="1375"/>
    </location>
</feature>
<dbReference type="PANTHER" id="PTHR42940">
    <property type="entry name" value="ALCOHOL DEHYDROGENASE 1-RELATED"/>
    <property type="match status" value="1"/>
</dbReference>
<gene>
    <name evidence="11" type="ORF">E8E13_001896</name>
</gene>
<dbReference type="InterPro" id="IPR036812">
    <property type="entry name" value="NAD(P)_OxRdtase_dom_sf"/>
</dbReference>
<evidence type="ECO:0008006" key="13">
    <source>
        <dbReference type="Google" id="ProtNLM"/>
    </source>
</evidence>
<evidence type="ECO:0000256" key="4">
    <source>
        <dbReference type="ARBA" id="ARBA00022833"/>
    </source>
</evidence>
<dbReference type="InterPro" id="IPR013154">
    <property type="entry name" value="ADH-like_N"/>
</dbReference>
<name>A0A9P4T2Y7_CURKU</name>
<dbReference type="GO" id="GO:0046872">
    <property type="term" value="F:metal ion binding"/>
    <property type="evidence" value="ECO:0007669"/>
    <property type="project" value="UniProtKB-KW"/>
</dbReference>